<reference evidence="2 3" key="1">
    <citation type="submission" date="2018-07" db="EMBL/GenBank/DDBJ databases">
        <title>Genomic Encyclopedia of Type Strains, Phase IV (KMG-IV): sequencing the most valuable type-strain genomes for metagenomic binning, comparative biology and taxonomic classification.</title>
        <authorList>
            <person name="Goeker M."/>
        </authorList>
    </citation>
    <scope>NUCLEOTIDE SEQUENCE [LARGE SCALE GENOMIC DNA]</scope>
    <source>
        <strain evidence="2 3">DSM 26407</strain>
    </source>
</reference>
<evidence type="ECO:0000256" key="1">
    <source>
        <dbReference type="SAM" id="Phobius"/>
    </source>
</evidence>
<keyword evidence="1" id="KW-0472">Membrane</keyword>
<protein>
    <submittedName>
        <fullName evidence="2">Uncharacterized protein</fullName>
    </submittedName>
</protein>
<dbReference type="AlphaFoldDB" id="A0A369C4L9"/>
<keyword evidence="3" id="KW-1185">Reference proteome</keyword>
<evidence type="ECO:0000313" key="2">
    <source>
        <dbReference type="EMBL" id="RCX27988.1"/>
    </source>
</evidence>
<feature type="transmembrane region" description="Helical" evidence="1">
    <location>
        <begin position="38"/>
        <end position="71"/>
    </location>
</feature>
<dbReference type="EMBL" id="QPJY01000008">
    <property type="protein sequence ID" value="RCX27988.1"/>
    <property type="molecule type" value="Genomic_DNA"/>
</dbReference>
<gene>
    <name evidence="2" type="ORF">DFQ59_10816</name>
</gene>
<organism evidence="2 3">
    <name type="scientific">Thioalbus denitrificans</name>
    <dbReference type="NCBI Taxonomy" id="547122"/>
    <lineage>
        <taxon>Bacteria</taxon>
        <taxon>Pseudomonadati</taxon>
        <taxon>Pseudomonadota</taxon>
        <taxon>Gammaproteobacteria</taxon>
        <taxon>Chromatiales</taxon>
        <taxon>Ectothiorhodospiraceae</taxon>
        <taxon>Thioalbus</taxon>
    </lineage>
</organism>
<proteinExistence type="predicted"/>
<keyword evidence="1" id="KW-1133">Transmembrane helix</keyword>
<dbReference type="Proteomes" id="UP000252707">
    <property type="component" value="Unassembled WGS sequence"/>
</dbReference>
<evidence type="ECO:0000313" key="3">
    <source>
        <dbReference type="Proteomes" id="UP000252707"/>
    </source>
</evidence>
<sequence length="115" mass="13433">MNEGTIRTVKTVGRTMRTVTVRRERPPWKGGRWRGFDWVMAAAFALVGLFIALLTGFHLSGIIAGALVFVLGVRPVRPWTPQEWTQYKAENARWLEAEMSRMMEEDDLRRYYRED</sequence>
<accession>A0A369C4L9</accession>
<name>A0A369C4L9_9GAMM</name>
<comment type="caution">
    <text evidence="2">The sequence shown here is derived from an EMBL/GenBank/DDBJ whole genome shotgun (WGS) entry which is preliminary data.</text>
</comment>
<keyword evidence="1" id="KW-0812">Transmembrane</keyword>
<dbReference type="RefSeq" id="WP_114280412.1">
    <property type="nucleotide sequence ID" value="NZ_QPJY01000008.1"/>
</dbReference>